<name>A0ABD5YFV8_9EURY</name>
<feature type="region of interest" description="Disordered" evidence="1">
    <location>
        <begin position="1"/>
        <end position="46"/>
    </location>
</feature>
<reference evidence="2 3" key="1">
    <citation type="journal article" date="2019" name="Int. J. Syst. Evol. Microbiol.">
        <title>The Global Catalogue of Microorganisms (GCM) 10K type strain sequencing project: providing services to taxonomists for standard genome sequencing and annotation.</title>
        <authorList>
            <consortium name="The Broad Institute Genomics Platform"/>
            <consortium name="The Broad Institute Genome Sequencing Center for Infectious Disease"/>
            <person name="Wu L."/>
            <person name="Ma J."/>
        </authorList>
    </citation>
    <scope>NUCLEOTIDE SEQUENCE [LARGE SCALE GENOMIC DNA]</scope>
    <source>
        <strain evidence="2 3">Q85</strain>
    </source>
</reference>
<proteinExistence type="predicted"/>
<dbReference type="Proteomes" id="UP001596390">
    <property type="component" value="Unassembled WGS sequence"/>
</dbReference>
<accession>A0ABD5YFV8</accession>
<evidence type="ECO:0000313" key="3">
    <source>
        <dbReference type="Proteomes" id="UP001596390"/>
    </source>
</evidence>
<gene>
    <name evidence="2" type="ORF">ACFQMK_14720</name>
</gene>
<dbReference type="EMBL" id="JBHSZZ010000071">
    <property type="protein sequence ID" value="MFC7188105.1"/>
    <property type="molecule type" value="Genomic_DNA"/>
</dbReference>
<organism evidence="2 3">
    <name type="scientific">Halorubrum yunnanense</name>
    <dbReference type="NCBI Taxonomy" id="1526162"/>
    <lineage>
        <taxon>Archaea</taxon>
        <taxon>Methanobacteriati</taxon>
        <taxon>Methanobacteriota</taxon>
        <taxon>Stenosarchaea group</taxon>
        <taxon>Halobacteria</taxon>
        <taxon>Halobacteriales</taxon>
        <taxon>Haloferacaceae</taxon>
        <taxon>Halorubrum</taxon>
    </lineage>
</organism>
<protein>
    <submittedName>
        <fullName evidence="2">Uncharacterized protein</fullName>
    </submittedName>
</protein>
<evidence type="ECO:0000313" key="2">
    <source>
        <dbReference type="EMBL" id="MFC7188105.1"/>
    </source>
</evidence>
<feature type="compositionally biased region" description="Polar residues" evidence="1">
    <location>
        <begin position="1"/>
        <end position="18"/>
    </location>
</feature>
<dbReference type="AlphaFoldDB" id="A0ABD5YFV8"/>
<evidence type="ECO:0000256" key="1">
    <source>
        <dbReference type="SAM" id="MobiDB-lite"/>
    </source>
</evidence>
<dbReference type="RefSeq" id="WP_267665555.1">
    <property type="nucleotide sequence ID" value="NZ_JAODIX010000071.1"/>
</dbReference>
<keyword evidence="3" id="KW-1185">Reference proteome</keyword>
<comment type="caution">
    <text evidence="2">The sequence shown here is derived from an EMBL/GenBank/DDBJ whole genome shotgun (WGS) entry which is preliminary data.</text>
</comment>
<sequence length="46" mass="5138">MSRRTTYNPAGMASTTNRKPAENRVETDAGDASIDDLIDQMSHRQQ</sequence>